<keyword evidence="8" id="KW-0378">Hydrolase</keyword>
<keyword evidence="4" id="KW-0540">Nuclease</keyword>
<feature type="region of interest" description="Disordered" evidence="11">
    <location>
        <begin position="411"/>
        <end position="438"/>
    </location>
</feature>
<evidence type="ECO:0000256" key="2">
    <source>
        <dbReference type="ARBA" id="ARBA00022695"/>
    </source>
</evidence>
<keyword evidence="3" id="KW-0235">DNA replication</keyword>
<dbReference type="OrthoDB" id="10397350at2759"/>
<evidence type="ECO:0000259" key="12">
    <source>
        <dbReference type="PROSITE" id="PS52020"/>
    </source>
</evidence>
<evidence type="ECO:0000256" key="9">
    <source>
        <dbReference type="ARBA" id="ARBA00023124"/>
    </source>
</evidence>
<feature type="domain" description="CRESS-DNA virus Rep endonuclease" evidence="12">
    <location>
        <begin position="1"/>
        <end position="98"/>
    </location>
</feature>
<keyword evidence="10" id="KW-0238">DNA-binding</keyword>
<evidence type="ECO:0000313" key="14">
    <source>
        <dbReference type="Proteomes" id="UP000266673"/>
    </source>
</evidence>
<dbReference type="AlphaFoldDB" id="A0A397TT96"/>
<accession>A0A397TT96</accession>
<keyword evidence="2" id="KW-0548">Nucleotidyltransferase</keyword>
<evidence type="ECO:0000256" key="11">
    <source>
        <dbReference type="SAM" id="MobiDB-lite"/>
    </source>
</evidence>
<keyword evidence="1" id="KW-0808">Transferase</keyword>
<dbReference type="GO" id="GO:0003677">
    <property type="term" value="F:DNA binding"/>
    <property type="evidence" value="ECO:0007669"/>
    <property type="project" value="UniProtKB-KW"/>
</dbReference>
<proteinExistence type="predicted"/>
<feature type="non-terminal residue" evidence="13">
    <location>
        <position position="1"/>
    </location>
</feature>
<keyword evidence="5" id="KW-0479">Metal-binding</keyword>
<dbReference type="EMBL" id="QKWP01005147">
    <property type="protein sequence ID" value="RIB00138.1"/>
    <property type="molecule type" value="Genomic_DNA"/>
</dbReference>
<name>A0A397TT96_9GLOM</name>
<evidence type="ECO:0000256" key="6">
    <source>
        <dbReference type="ARBA" id="ARBA00022741"/>
    </source>
</evidence>
<keyword evidence="6" id="KW-0547">Nucleotide-binding</keyword>
<dbReference type="GO" id="GO:0004519">
    <property type="term" value="F:endonuclease activity"/>
    <property type="evidence" value="ECO:0007669"/>
    <property type="project" value="UniProtKB-KW"/>
</dbReference>
<dbReference type="Gene3D" id="3.40.1310.20">
    <property type="match status" value="1"/>
</dbReference>
<organism evidence="13 14">
    <name type="scientific">Gigaspora rosea</name>
    <dbReference type="NCBI Taxonomy" id="44941"/>
    <lineage>
        <taxon>Eukaryota</taxon>
        <taxon>Fungi</taxon>
        <taxon>Fungi incertae sedis</taxon>
        <taxon>Mucoromycota</taxon>
        <taxon>Glomeromycotina</taxon>
        <taxon>Glomeromycetes</taxon>
        <taxon>Diversisporales</taxon>
        <taxon>Gigasporaceae</taxon>
        <taxon>Gigaspora</taxon>
    </lineage>
</organism>
<keyword evidence="9" id="KW-0190">Covalent protein-DNA linkage</keyword>
<dbReference type="GO" id="GO:0000166">
    <property type="term" value="F:nucleotide binding"/>
    <property type="evidence" value="ECO:0007669"/>
    <property type="project" value="UniProtKB-KW"/>
</dbReference>
<dbReference type="GO" id="GO:0006260">
    <property type="term" value="P:DNA replication"/>
    <property type="evidence" value="ECO:0007669"/>
    <property type="project" value="UniProtKB-KW"/>
</dbReference>
<evidence type="ECO:0000256" key="1">
    <source>
        <dbReference type="ARBA" id="ARBA00022679"/>
    </source>
</evidence>
<dbReference type="PROSITE" id="PS52020">
    <property type="entry name" value="CRESS_DNA_REP"/>
    <property type="match status" value="1"/>
</dbReference>
<evidence type="ECO:0000313" key="13">
    <source>
        <dbReference type="EMBL" id="RIB00138.1"/>
    </source>
</evidence>
<evidence type="ECO:0000256" key="10">
    <source>
        <dbReference type="ARBA" id="ARBA00023125"/>
    </source>
</evidence>
<dbReference type="GO" id="GO:0016779">
    <property type="term" value="F:nucleotidyltransferase activity"/>
    <property type="evidence" value="ECO:0007669"/>
    <property type="project" value="UniProtKB-KW"/>
</dbReference>
<comment type="caution">
    <text evidence="13">The sequence shown here is derived from an EMBL/GenBank/DDBJ whole genome shotgun (WGS) entry which is preliminary data.</text>
</comment>
<dbReference type="GO" id="GO:0016787">
    <property type="term" value="F:hydrolase activity"/>
    <property type="evidence" value="ECO:0007669"/>
    <property type="project" value="UniProtKB-KW"/>
</dbReference>
<evidence type="ECO:0000256" key="8">
    <source>
        <dbReference type="ARBA" id="ARBA00022801"/>
    </source>
</evidence>
<evidence type="ECO:0000256" key="4">
    <source>
        <dbReference type="ARBA" id="ARBA00022722"/>
    </source>
</evidence>
<evidence type="ECO:0000256" key="5">
    <source>
        <dbReference type="ARBA" id="ARBA00022723"/>
    </source>
</evidence>
<gene>
    <name evidence="13" type="ORF">C2G38_2235481</name>
</gene>
<evidence type="ECO:0000256" key="7">
    <source>
        <dbReference type="ARBA" id="ARBA00022759"/>
    </source>
</evidence>
<sequence length="522" mass="61296">SCPFSLLKFQFELNRKSEEPGKYHAQGYVKVRKEKQQIALGSYNSKTKKGSGIKEIFQANPHIEHANGTEEQCLDYCNKDFNRCKNSLHNPNPKKGEKCKCDFFDLTKRFKFCNENCKRLFARISEDPNIAGPFVFIYDEFKFKNQKEDNDNDDDAYLEARKPVSDILNGKDVNETIVKFAPKCKKWAYIPQGLREIAKAMKSKTLNPLYNMKRYWKPIIIYIYSDPGMGKSEICKDLFPGIYEKADNECWEKYNDEEFNYNQDISILLDDFYGSCSWTNLLRLTDRNYCEMNVKYGKTYIVAMYICITSNGPIENLYTRLRKNNSSIDIDAFIRRVKFIIKYEGESIDENGKGDIIQEVEKVTIDLGIEGKIYQDRQSWDNIINKYSIIEDIDDKTDRVVTNITKSDPGERILVSSSEKRKKNQTYQDPQEESNDSEYTKRIKIEGKQKQYIIDQQQLEIQQNYQKSLKAKENIVENNNDDFDMYEDIELDISEETIHEEFNRKNKNNSLYLGFKSICKKI</sequence>
<reference evidence="13 14" key="1">
    <citation type="submission" date="2018-06" db="EMBL/GenBank/DDBJ databases">
        <title>Comparative genomics reveals the genomic features of Rhizophagus irregularis, R. cerebriforme, R. diaphanum and Gigaspora rosea, and their symbiotic lifestyle signature.</title>
        <authorList>
            <person name="Morin E."/>
            <person name="San Clemente H."/>
            <person name="Chen E.C.H."/>
            <person name="De La Providencia I."/>
            <person name="Hainaut M."/>
            <person name="Kuo A."/>
            <person name="Kohler A."/>
            <person name="Murat C."/>
            <person name="Tang N."/>
            <person name="Roy S."/>
            <person name="Loubradou J."/>
            <person name="Henrissat B."/>
            <person name="Grigoriev I.V."/>
            <person name="Corradi N."/>
            <person name="Roux C."/>
            <person name="Martin F.M."/>
        </authorList>
    </citation>
    <scope>NUCLEOTIDE SEQUENCE [LARGE SCALE GENOMIC DNA]</scope>
    <source>
        <strain evidence="13 14">DAOM 194757</strain>
    </source>
</reference>
<protein>
    <recommendedName>
        <fullName evidence="12">CRESS-DNA virus Rep endonuclease domain-containing protein</fullName>
    </recommendedName>
</protein>
<dbReference type="InterPro" id="IPR049912">
    <property type="entry name" value="CRESS_DNA_REP"/>
</dbReference>
<keyword evidence="7" id="KW-0255">Endonuclease</keyword>
<keyword evidence="14" id="KW-1185">Reference proteome</keyword>
<dbReference type="GO" id="GO:0046872">
    <property type="term" value="F:metal ion binding"/>
    <property type="evidence" value="ECO:0007669"/>
    <property type="project" value="UniProtKB-KW"/>
</dbReference>
<dbReference type="Proteomes" id="UP000266673">
    <property type="component" value="Unassembled WGS sequence"/>
</dbReference>
<evidence type="ECO:0000256" key="3">
    <source>
        <dbReference type="ARBA" id="ARBA00022705"/>
    </source>
</evidence>